<dbReference type="RefSeq" id="WP_143879292.1">
    <property type="nucleotide sequence ID" value="NZ_BAABLZ010000001.1"/>
</dbReference>
<comment type="similarity">
    <text evidence="11 12">Belongs to the TonB-dependent receptor family.</text>
</comment>
<accession>A0A516V5H3</accession>
<keyword evidence="4 11" id="KW-0812">Transmembrane</keyword>
<dbReference type="InterPro" id="IPR012910">
    <property type="entry name" value="Plug_dom"/>
</dbReference>
<dbReference type="OrthoDB" id="9764669at2"/>
<dbReference type="GO" id="GO:0015288">
    <property type="term" value="F:porin activity"/>
    <property type="evidence" value="ECO:0007669"/>
    <property type="project" value="UniProtKB-KW"/>
</dbReference>
<evidence type="ECO:0000256" key="1">
    <source>
        <dbReference type="ARBA" id="ARBA00004571"/>
    </source>
</evidence>
<keyword evidence="6" id="KW-0406">Ion transport</keyword>
<keyword evidence="8" id="KW-0626">Porin</keyword>
<protein>
    <submittedName>
        <fullName evidence="16">TonB-dependent vitamin B12 receptor</fullName>
    </submittedName>
</protein>
<dbReference type="Gene3D" id="2.40.170.20">
    <property type="entry name" value="TonB-dependent receptor, beta-barrel domain"/>
    <property type="match status" value="1"/>
</dbReference>
<dbReference type="PROSITE" id="PS52016">
    <property type="entry name" value="TONB_DEPENDENT_REC_3"/>
    <property type="match status" value="1"/>
</dbReference>
<evidence type="ECO:0000256" key="7">
    <source>
        <dbReference type="ARBA" id="ARBA00023077"/>
    </source>
</evidence>
<reference evidence="16 17" key="1">
    <citation type="submission" date="2019-07" db="EMBL/GenBank/DDBJ databases">
        <title>Lysobacter weifangensis sp. nov., isolated from bensulfuron-methyl contaminated farmland soil.</title>
        <authorList>
            <person name="Zhao H."/>
        </authorList>
    </citation>
    <scope>NUCLEOTIDE SEQUENCE [LARGE SCALE GENOMIC DNA]</scope>
    <source>
        <strain evidence="16 17">CC-Bw-6</strain>
    </source>
</reference>
<evidence type="ECO:0000259" key="15">
    <source>
        <dbReference type="Pfam" id="PF07715"/>
    </source>
</evidence>
<evidence type="ECO:0000256" key="4">
    <source>
        <dbReference type="ARBA" id="ARBA00022692"/>
    </source>
</evidence>
<keyword evidence="5 13" id="KW-0732">Signal</keyword>
<keyword evidence="3 11" id="KW-1134">Transmembrane beta strand</keyword>
<dbReference type="InterPro" id="IPR037066">
    <property type="entry name" value="Plug_dom_sf"/>
</dbReference>
<organism evidence="16 17">
    <name type="scientific">Pseudoluteimonas lycopersici</name>
    <dbReference type="NCBI Taxonomy" id="1324796"/>
    <lineage>
        <taxon>Bacteria</taxon>
        <taxon>Pseudomonadati</taxon>
        <taxon>Pseudomonadota</taxon>
        <taxon>Gammaproteobacteria</taxon>
        <taxon>Lysobacterales</taxon>
        <taxon>Lysobacteraceae</taxon>
        <taxon>Pseudoluteimonas</taxon>
    </lineage>
</organism>
<evidence type="ECO:0000256" key="6">
    <source>
        <dbReference type="ARBA" id="ARBA00023065"/>
    </source>
</evidence>
<dbReference type="GO" id="GO:0009279">
    <property type="term" value="C:cell outer membrane"/>
    <property type="evidence" value="ECO:0007669"/>
    <property type="project" value="UniProtKB-SubCell"/>
</dbReference>
<dbReference type="GO" id="GO:0046930">
    <property type="term" value="C:pore complex"/>
    <property type="evidence" value="ECO:0007669"/>
    <property type="project" value="UniProtKB-KW"/>
</dbReference>
<dbReference type="AlphaFoldDB" id="A0A516V5H3"/>
<dbReference type="PANTHER" id="PTHR30069">
    <property type="entry name" value="TONB-DEPENDENT OUTER MEMBRANE RECEPTOR"/>
    <property type="match status" value="1"/>
</dbReference>
<proteinExistence type="inferred from homology"/>
<dbReference type="InterPro" id="IPR039426">
    <property type="entry name" value="TonB-dep_rcpt-like"/>
</dbReference>
<feature type="domain" description="TonB-dependent receptor-like beta-barrel" evidence="14">
    <location>
        <begin position="223"/>
        <end position="588"/>
    </location>
</feature>
<dbReference type="Proteomes" id="UP000315891">
    <property type="component" value="Chromosome"/>
</dbReference>
<feature type="domain" description="TonB-dependent receptor plug" evidence="15">
    <location>
        <begin position="41"/>
        <end position="146"/>
    </location>
</feature>
<keyword evidence="2 11" id="KW-0813">Transport</keyword>
<keyword evidence="9 11" id="KW-0472">Membrane</keyword>
<keyword evidence="17" id="KW-1185">Reference proteome</keyword>
<dbReference type="PANTHER" id="PTHR30069:SF53">
    <property type="entry name" value="COLICIN I RECEPTOR-RELATED"/>
    <property type="match status" value="1"/>
</dbReference>
<keyword evidence="10 11" id="KW-0998">Cell outer membrane</keyword>
<comment type="subcellular location">
    <subcellularLocation>
        <location evidence="1 11">Cell outer membrane</location>
        <topology evidence="1 11">Multi-pass membrane protein</topology>
    </subcellularLocation>
</comment>
<evidence type="ECO:0000256" key="8">
    <source>
        <dbReference type="ARBA" id="ARBA00023114"/>
    </source>
</evidence>
<sequence length="615" mass="66923">MHLRSLSFAIALALPAVASAQTASDLDQVVVTATRTESSVADSLFPVQVIERDDIERSQARSLPDLLRGRAGIDFGNQGGLGKLSTLFLRGTESDQVLVLVDGVRIGSATAGLVSFQDIPVDQIDRIEIVRGPRSSLYGSEAVGGVIQVFTRHDQGAFTPRFRVGIGSNKLREASAGIGGGNEHGWYGADFAWQRTDGINACNGSATLFAGCFVDEPDRDGYRNASLNLRGGVDLGETVKLEAHALRAEAFNEYDGSIYGGNEADNVQQAMSAKLEWTPSQRVAVSVQAGRSDDDSDNSFNDHAGTTIHVGNFDTHRTTASLQGDFGLAEGQSLSAGADWQRDRIDSNTDFDITARDNTGVYVEYLGKFGAQQLQASVRNDDNEQFGSHATGSLGWGMAFGDGFKLMASYGTAFKAPTFNDLYYPFFGNPDLKPETSRSANIGISQHAQRWSWTLDAYETRIDDLISYDSSIFLPNNIDKARIRGVEFTVDTTLAGWDIGVQLSHTDPRSESGSTDGNLLARRARNTGRIDLDRAFGAFRFGATLNGSGPRYDDAANSVRLGGFATTDLRFEYAFDNDWTLQVRATNVFDRHYETVAWYNQPGREFGLSLRYAPN</sequence>
<dbReference type="Gene3D" id="2.170.130.10">
    <property type="entry name" value="TonB-dependent receptor, plug domain"/>
    <property type="match status" value="1"/>
</dbReference>
<dbReference type="InterPro" id="IPR036942">
    <property type="entry name" value="Beta-barrel_TonB_sf"/>
</dbReference>
<evidence type="ECO:0000256" key="9">
    <source>
        <dbReference type="ARBA" id="ARBA00023136"/>
    </source>
</evidence>
<dbReference type="CDD" id="cd01347">
    <property type="entry name" value="ligand_gated_channel"/>
    <property type="match status" value="1"/>
</dbReference>
<feature type="chain" id="PRO_5022235444" evidence="13">
    <location>
        <begin position="21"/>
        <end position="615"/>
    </location>
</feature>
<dbReference type="NCBIfam" id="TIGR01779">
    <property type="entry name" value="TonB-B12"/>
    <property type="match status" value="1"/>
</dbReference>
<dbReference type="InterPro" id="IPR000531">
    <property type="entry name" value="Beta-barrel_TonB"/>
</dbReference>
<keyword evidence="7 12" id="KW-0798">TonB box</keyword>
<evidence type="ECO:0000259" key="14">
    <source>
        <dbReference type="Pfam" id="PF00593"/>
    </source>
</evidence>
<evidence type="ECO:0000313" key="17">
    <source>
        <dbReference type="Proteomes" id="UP000315891"/>
    </source>
</evidence>
<dbReference type="InterPro" id="IPR010101">
    <property type="entry name" value="B12_transptr_BtuB"/>
</dbReference>
<evidence type="ECO:0000256" key="3">
    <source>
        <dbReference type="ARBA" id="ARBA00022452"/>
    </source>
</evidence>
<keyword evidence="16" id="KW-0675">Receptor</keyword>
<dbReference type="Pfam" id="PF07715">
    <property type="entry name" value="Plug"/>
    <property type="match status" value="1"/>
</dbReference>
<name>A0A516V5H3_9GAMM</name>
<dbReference type="SUPFAM" id="SSF56935">
    <property type="entry name" value="Porins"/>
    <property type="match status" value="1"/>
</dbReference>
<evidence type="ECO:0000256" key="12">
    <source>
        <dbReference type="RuleBase" id="RU003357"/>
    </source>
</evidence>
<evidence type="ECO:0000256" key="13">
    <source>
        <dbReference type="SAM" id="SignalP"/>
    </source>
</evidence>
<dbReference type="Pfam" id="PF00593">
    <property type="entry name" value="TonB_dep_Rec_b-barrel"/>
    <property type="match status" value="1"/>
</dbReference>
<evidence type="ECO:0000256" key="10">
    <source>
        <dbReference type="ARBA" id="ARBA00023237"/>
    </source>
</evidence>
<gene>
    <name evidence="16" type="primary">btuB</name>
    <name evidence="16" type="ORF">FNZ56_07790</name>
</gene>
<dbReference type="GO" id="GO:0015420">
    <property type="term" value="F:ABC-type vitamin B12 transporter activity"/>
    <property type="evidence" value="ECO:0007669"/>
    <property type="project" value="InterPro"/>
</dbReference>
<evidence type="ECO:0000256" key="2">
    <source>
        <dbReference type="ARBA" id="ARBA00022448"/>
    </source>
</evidence>
<evidence type="ECO:0000256" key="11">
    <source>
        <dbReference type="PROSITE-ProRule" id="PRU01360"/>
    </source>
</evidence>
<dbReference type="EMBL" id="CP041742">
    <property type="protein sequence ID" value="QDQ73780.1"/>
    <property type="molecule type" value="Genomic_DNA"/>
</dbReference>
<evidence type="ECO:0000313" key="16">
    <source>
        <dbReference type="EMBL" id="QDQ73780.1"/>
    </source>
</evidence>
<evidence type="ECO:0000256" key="5">
    <source>
        <dbReference type="ARBA" id="ARBA00022729"/>
    </source>
</evidence>
<feature type="signal peptide" evidence="13">
    <location>
        <begin position="1"/>
        <end position="20"/>
    </location>
</feature>
<dbReference type="GO" id="GO:0006811">
    <property type="term" value="P:monoatomic ion transport"/>
    <property type="evidence" value="ECO:0007669"/>
    <property type="project" value="UniProtKB-KW"/>
</dbReference>